<dbReference type="EMBL" id="LXPE01000003">
    <property type="protein sequence ID" value="OBA28617.1"/>
    <property type="molecule type" value="Genomic_DNA"/>
</dbReference>
<dbReference type="InterPro" id="IPR029044">
    <property type="entry name" value="Nucleotide-diphossugar_trans"/>
</dbReference>
<comment type="caution">
    <text evidence="4">The sequence shown here is derived from an EMBL/GenBank/DDBJ whole genome shotgun (WGS) entry which is preliminary data.</text>
</comment>
<dbReference type="GO" id="GO:0000009">
    <property type="term" value="F:alpha-1,6-mannosyltransferase activity"/>
    <property type="evidence" value="ECO:0007669"/>
    <property type="project" value="InterPro"/>
</dbReference>
<keyword evidence="5" id="KW-1185">Reference proteome</keyword>
<dbReference type="Proteomes" id="UP000092321">
    <property type="component" value="Unassembled WGS sequence"/>
</dbReference>
<dbReference type="Gene3D" id="3.90.550.20">
    <property type="match status" value="1"/>
</dbReference>
<comment type="similarity">
    <text evidence="1">Belongs to the glycosyltransferase 32 family.</text>
</comment>
<dbReference type="InterPro" id="IPR039367">
    <property type="entry name" value="Och1-like"/>
</dbReference>
<sequence>MAPSGYNSKHHVEILKKINFKLKNNGKLVNVLILISVFYYFIFYKPFSQLGNTTVDKPDLVYKLPTSLNKDSTIYKPLTPSSIIHNNQEYDLRNLMDLEFPYDPISSTPKFIWQTYKTNPKTDANFKPQYKTFMKSWEEKLKYDTRINLDLPTNGLKFSDLKNNEWIYYYLSDDDVEGFVERTFKNLEPIVWAFKEMPLSILKADFFRYLILYARGGIYSDVDTVLMKSLPEWPGNNFHFLEELVSDQENRFTYENTKSNEQLPNTYDMINTPGLVLGIEADPDRPDWNEYYARRIQFCQWTIQAKPGHPILRELILNITATTLASSKLKNSSIKSKIMFDNDNLTKYKVQRRNKNNNNQQPKTSKNVDGTDIMNWTGPGIFTDAVTEYLEYLINNYNNVNMFNENLNLKHTDGANDSKKSTKKFKLQIDEAISKLELDWGFFFSFAKTNTNIGYRCIANNSFFS</sequence>
<evidence type="ECO:0000313" key="5">
    <source>
        <dbReference type="Proteomes" id="UP000092321"/>
    </source>
</evidence>
<feature type="region of interest" description="Disordered" evidence="2">
    <location>
        <begin position="351"/>
        <end position="371"/>
    </location>
</feature>
<accession>A0A1B7TIQ8</accession>
<dbReference type="PANTHER" id="PTHR31834">
    <property type="entry name" value="INITIATION-SPECIFIC ALPHA-1,6-MANNOSYLTRANSFERASE"/>
    <property type="match status" value="1"/>
</dbReference>
<evidence type="ECO:0000256" key="1">
    <source>
        <dbReference type="ARBA" id="ARBA00009003"/>
    </source>
</evidence>
<keyword evidence="3" id="KW-0472">Membrane</keyword>
<dbReference type="Pfam" id="PF04488">
    <property type="entry name" value="Gly_transf_sug"/>
    <property type="match status" value="1"/>
</dbReference>
<evidence type="ECO:0000256" key="2">
    <source>
        <dbReference type="SAM" id="MobiDB-lite"/>
    </source>
</evidence>
<reference evidence="5" key="1">
    <citation type="journal article" date="2016" name="Proc. Natl. Acad. Sci. U.S.A.">
        <title>Comparative genomics of biotechnologically important yeasts.</title>
        <authorList>
            <person name="Riley R."/>
            <person name="Haridas S."/>
            <person name="Wolfe K.H."/>
            <person name="Lopes M.R."/>
            <person name="Hittinger C.T."/>
            <person name="Goeker M."/>
            <person name="Salamov A.A."/>
            <person name="Wisecaver J.H."/>
            <person name="Long T.M."/>
            <person name="Calvey C.H."/>
            <person name="Aerts A.L."/>
            <person name="Barry K.W."/>
            <person name="Choi C."/>
            <person name="Clum A."/>
            <person name="Coughlan A.Y."/>
            <person name="Deshpande S."/>
            <person name="Douglass A.P."/>
            <person name="Hanson S.J."/>
            <person name="Klenk H.-P."/>
            <person name="LaButti K.M."/>
            <person name="Lapidus A."/>
            <person name="Lindquist E.A."/>
            <person name="Lipzen A.M."/>
            <person name="Meier-Kolthoff J.P."/>
            <person name="Ohm R.A."/>
            <person name="Otillar R.P."/>
            <person name="Pangilinan J.L."/>
            <person name="Peng Y."/>
            <person name="Rokas A."/>
            <person name="Rosa C.A."/>
            <person name="Scheuner C."/>
            <person name="Sibirny A.A."/>
            <person name="Slot J.C."/>
            <person name="Stielow J.B."/>
            <person name="Sun H."/>
            <person name="Kurtzman C.P."/>
            <person name="Blackwell M."/>
            <person name="Grigoriev I.V."/>
            <person name="Jeffries T.W."/>
        </authorList>
    </citation>
    <scope>NUCLEOTIDE SEQUENCE [LARGE SCALE GENOMIC DNA]</scope>
    <source>
        <strain evidence="5">NRRL Y-1626</strain>
    </source>
</reference>
<dbReference type="AlphaFoldDB" id="A0A1B7TIQ8"/>
<proteinExistence type="inferred from homology"/>
<name>A0A1B7TIQ8_9ASCO</name>
<dbReference type="GO" id="GO:0006487">
    <property type="term" value="P:protein N-linked glycosylation"/>
    <property type="evidence" value="ECO:0007669"/>
    <property type="project" value="TreeGrafter"/>
</dbReference>
<gene>
    <name evidence="4" type="ORF">HANVADRAFT_51490</name>
</gene>
<organism evidence="4 5">
    <name type="scientific">Hanseniaspora valbyensis NRRL Y-1626</name>
    <dbReference type="NCBI Taxonomy" id="766949"/>
    <lineage>
        <taxon>Eukaryota</taxon>
        <taxon>Fungi</taxon>
        <taxon>Dikarya</taxon>
        <taxon>Ascomycota</taxon>
        <taxon>Saccharomycotina</taxon>
        <taxon>Saccharomycetes</taxon>
        <taxon>Saccharomycodales</taxon>
        <taxon>Saccharomycodaceae</taxon>
        <taxon>Hanseniaspora</taxon>
    </lineage>
</organism>
<evidence type="ECO:0000313" key="4">
    <source>
        <dbReference type="EMBL" id="OBA28617.1"/>
    </source>
</evidence>
<evidence type="ECO:0008006" key="6">
    <source>
        <dbReference type="Google" id="ProtNLM"/>
    </source>
</evidence>
<evidence type="ECO:0000256" key="3">
    <source>
        <dbReference type="SAM" id="Phobius"/>
    </source>
</evidence>
<dbReference type="PANTHER" id="PTHR31834:SF1">
    <property type="entry name" value="INITIATION-SPECIFIC ALPHA-1,6-MANNOSYLTRANSFERASE"/>
    <property type="match status" value="1"/>
</dbReference>
<dbReference type="InterPro" id="IPR007577">
    <property type="entry name" value="GlycoTrfase_DXD_sugar-bd_CS"/>
</dbReference>
<protein>
    <recommendedName>
        <fullName evidence="6">Glycosyltransferase family 32 protein</fullName>
    </recommendedName>
</protein>
<feature type="transmembrane region" description="Helical" evidence="3">
    <location>
        <begin position="28"/>
        <end position="47"/>
    </location>
</feature>
<keyword evidence="3" id="KW-0812">Transmembrane</keyword>
<feature type="compositionally biased region" description="Low complexity" evidence="2">
    <location>
        <begin position="356"/>
        <end position="367"/>
    </location>
</feature>
<dbReference type="OrthoDB" id="409543at2759"/>
<keyword evidence="3" id="KW-1133">Transmembrane helix</keyword>
<dbReference type="GO" id="GO:0000136">
    <property type="term" value="C:mannan polymerase complex"/>
    <property type="evidence" value="ECO:0007669"/>
    <property type="project" value="TreeGrafter"/>
</dbReference>
<dbReference type="SUPFAM" id="SSF53448">
    <property type="entry name" value="Nucleotide-diphospho-sugar transferases"/>
    <property type="match status" value="1"/>
</dbReference>